<dbReference type="SMART" id="SM01130">
    <property type="entry name" value="DHDPS"/>
    <property type="match status" value="1"/>
</dbReference>
<keyword evidence="2" id="KW-0704">Schiff base</keyword>
<dbReference type="GO" id="GO:0008840">
    <property type="term" value="F:4-hydroxy-tetrahydrodipicolinate synthase activity"/>
    <property type="evidence" value="ECO:0007669"/>
    <property type="project" value="TreeGrafter"/>
</dbReference>
<feature type="non-terminal residue" evidence="3">
    <location>
        <position position="162"/>
    </location>
</feature>
<dbReference type="PANTHER" id="PTHR12128">
    <property type="entry name" value="DIHYDRODIPICOLINATE SYNTHASE"/>
    <property type="match status" value="1"/>
</dbReference>
<dbReference type="AlphaFoldDB" id="X1NHR3"/>
<accession>X1NHR3</accession>
<dbReference type="GO" id="GO:0005829">
    <property type="term" value="C:cytosol"/>
    <property type="evidence" value="ECO:0007669"/>
    <property type="project" value="TreeGrafter"/>
</dbReference>
<organism evidence="3">
    <name type="scientific">marine sediment metagenome</name>
    <dbReference type="NCBI Taxonomy" id="412755"/>
    <lineage>
        <taxon>unclassified sequences</taxon>
        <taxon>metagenomes</taxon>
        <taxon>ecological metagenomes</taxon>
    </lineage>
</organism>
<protein>
    <recommendedName>
        <fullName evidence="4">4-hydroxy-tetrahydrodipicolinate synthase</fullName>
    </recommendedName>
</protein>
<dbReference type="InterPro" id="IPR020624">
    <property type="entry name" value="Schiff_base-form_aldolases_CS"/>
</dbReference>
<comment type="caution">
    <text evidence="3">The sequence shown here is derived from an EMBL/GenBank/DDBJ whole genome shotgun (WGS) entry which is preliminary data.</text>
</comment>
<dbReference type="InterPro" id="IPR013785">
    <property type="entry name" value="Aldolase_TIM"/>
</dbReference>
<evidence type="ECO:0000256" key="2">
    <source>
        <dbReference type="ARBA" id="ARBA00023270"/>
    </source>
</evidence>
<evidence type="ECO:0008006" key="4">
    <source>
        <dbReference type="Google" id="ProtNLM"/>
    </source>
</evidence>
<dbReference type="Gene3D" id="3.20.20.70">
    <property type="entry name" value="Aldolase class I"/>
    <property type="match status" value="1"/>
</dbReference>
<dbReference type="InterPro" id="IPR002220">
    <property type="entry name" value="DapA-like"/>
</dbReference>
<sequence length="162" mass="17319">MPQLGKLLTAMVTPFDDQLQVDYDRAAQLAVKLVQEGNDGLVVSGTTGESPTLSDEEKLQLYRVVKEAVGDATVVAGTGSNNHEHTMQLTKAASQTDVDGIMLVGPYYNKPSQEGFYQHFSRAAAATELPVIVYNVPGRTGKNIEADTVLRLAADVANIVAV</sequence>
<gene>
    <name evidence="3" type="ORF">S06H3_33980</name>
</gene>
<dbReference type="SUPFAM" id="SSF51569">
    <property type="entry name" value="Aldolase"/>
    <property type="match status" value="1"/>
</dbReference>
<evidence type="ECO:0000256" key="1">
    <source>
        <dbReference type="ARBA" id="ARBA00023239"/>
    </source>
</evidence>
<name>X1NHR3_9ZZZZ</name>
<dbReference type="PANTHER" id="PTHR12128:SF66">
    <property type="entry name" value="4-HYDROXY-2-OXOGLUTARATE ALDOLASE, MITOCHONDRIAL"/>
    <property type="match status" value="1"/>
</dbReference>
<keyword evidence="1" id="KW-0456">Lyase</keyword>
<reference evidence="3" key="1">
    <citation type="journal article" date="2014" name="Front. Microbiol.">
        <title>High frequency of phylogenetically diverse reductive dehalogenase-homologous genes in deep subseafloor sedimentary metagenomes.</title>
        <authorList>
            <person name="Kawai M."/>
            <person name="Futagami T."/>
            <person name="Toyoda A."/>
            <person name="Takaki Y."/>
            <person name="Nishi S."/>
            <person name="Hori S."/>
            <person name="Arai W."/>
            <person name="Tsubouchi T."/>
            <person name="Morono Y."/>
            <person name="Uchiyama I."/>
            <person name="Ito T."/>
            <person name="Fujiyama A."/>
            <person name="Inagaki F."/>
            <person name="Takami H."/>
        </authorList>
    </citation>
    <scope>NUCLEOTIDE SEQUENCE</scope>
    <source>
        <strain evidence="3">Expedition CK06-06</strain>
    </source>
</reference>
<dbReference type="PROSITE" id="PS00665">
    <property type="entry name" value="DHDPS_1"/>
    <property type="match status" value="1"/>
</dbReference>
<dbReference type="EMBL" id="BARV01020350">
    <property type="protein sequence ID" value="GAI26340.1"/>
    <property type="molecule type" value="Genomic_DNA"/>
</dbReference>
<dbReference type="Pfam" id="PF00701">
    <property type="entry name" value="DHDPS"/>
    <property type="match status" value="1"/>
</dbReference>
<dbReference type="PRINTS" id="PR00146">
    <property type="entry name" value="DHPICSNTHASE"/>
</dbReference>
<evidence type="ECO:0000313" key="3">
    <source>
        <dbReference type="EMBL" id="GAI26340.1"/>
    </source>
</evidence>
<proteinExistence type="predicted"/>